<evidence type="ECO:0000313" key="7">
    <source>
        <dbReference type="Proteomes" id="UP000823849"/>
    </source>
</evidence>
<dbReference type="Proteomes" id="UP000823849">
    <property type="component" value="Unassembled WGS sequence"/>
</dbReference>
<proteinExistence type="predicted"/>
<dbReference type="Pfam" id="PF00571">
    <property type="entry name" value="CBS"/>
    <property type="match status" value="2"/>
</dbReference>
<dbReference type="InterPro" id="IPR036318">
    <property type="entry name" value="FAD-bd_PCMH-like_sf"/>
</dbReference>
<evidence type="ECO:0000313" key="6">
    <source>
        <dbReference type="EMBL" id="HJC16338.1"/>
    </source>
</evidence>
<feature type="domain" description="CBS" evidence="5">
    <location>
        <begin position="109"/>
        <end position="168"/>
    </location>
</feature>
<dbReference type="CDD" id="cd04590">
    <property type="entry name" value="CBS_pair_CorC_HlyC_assoc"/>
    <property type="match status" value="1"/>
</dbReference>
<keyword evidence="2 3" id="KW-0129">CBS domain</keyword>
<feature type="domain" description="CBS" evidence="5">
    <location>
        <begin position="50"/>
        <end position="107"/>
    </location>
</feature>
<dbReference type="InterPro" id="IPR005170">
    <property type="entry name" value="Transptr-assoc_dom"/>
</dbReference>
<evidence type="ECO:0000259" key="5">
    <source>
        <dbReference type="PROSITE" id="PS51371"/>
    </source>
</evidence>
<evidence type="ECO:0000256" key="1">
    <source>
        <dbReference type="ARBA" id="ARBA00022737"/>
    </source>
</evidence>
<keyword evidence="1" id="KW-0677">Repeat</keyword>
<reference evidence="6" key="2">
    <citation type="submission" date="2021-04" db="EMBL/GenBank/DDBJ databases">
        <authorList>
            <person name="Gilroy R."/>
        </authorList>
    </citation>
    <scope>NUCLEOTIDE SEQUENCE</scope>
    <source>
        <strain evidence="6">CHK185-5351</strain>
    </source>
</reference>
<comment type="caution">
    <text evidence="6">The sequence shown here is derived from an EMBL/GenBank/DDBJ whole genome shotgun (WGS) entry which is preliminary data.</text>
</comment>
<dbReference type="SMART" id="SM01091">
    <property type="entry name" value="CorC_HlyC"/>
    <property type="match status" value="1"/>
</dbReference>
<evidence type="ECO:0000256" key="4">
    <source>
        <dbReference type="SAM" id="MobiDB-lite"/>
    </source>
</evidence>
<dbReference type="SUPFAM" id="SSF56176">
    <property type="entry name" value="FAD-binding/transporter-associated domain-like"/>
    <property type="match status" value="1"/>
</dbReference>
<dbReference type="Pfam" id="PF03471">
    <property type="entry name" value="CorC_HlyC"/>
    <property type="match status" value="1"/>
</dbReference>
<dbReference type="GO" id="GO:0050660">
    <property type="term" value="F:flavin adenine dinucleotide binding"/>
    <property type="evidence" value="ECO:0007669"/>
    <property type="project" value="InterPro"/>
</dbReference>
<accession>A0A9D2ND56</accession>
<dbReference type="AlphaFoldDB" id="A0A9D2ND56"/>
<dbReference type="FunFam" id="3.10.580.10:FF:000002">
    <property type="entry name" value="Magnesium/cobalt efflux protein CorC"/>
    <property type="match status" value="1"/>
</dbReference>
<evidence type="ECO:0000256" key="3">
    <source>
        <dbReference type="PROSITE-ProRule" id="PRU00703"/>
    </source>
</evidence>
<dbReference type="SUPFAM" id="SSF54631">
    <property type="entry name" value="CBS-domain pair"/>
    <property type="match status" value="1"/>
</dbReference>
<protein>
    <submittedName>
        <fullName evidence="6">Hemolysin family protein</fullName>
    </submittedName>
</protein>
<dbReference type="EMBL" id="DWWU01000045">
    <property type="protein sequence ID" value="HJC16338.1"/>
    <property type="molecule type" value="Genomic_DNA"/>
</dbReference>
<dbReference type="PROSITE" id="PS51371">
    <property type="entry name" value="CBS"/>
    <property type="match status" value="2"/>
</dbReference>
<organism evidence="6 7">
    <name type="scientific">Candidatus Fusicatenibacter intestinigallinarum</name>
    <dbReference type="NCBI Taxonomy" id="2838598"/>
    <lineage>
        <taxon>Bacteria</taxon>
        <taxon>Bacillati</taxon>
        <taxon>Bacillota</taxon>
        <taxon>Clostridia</taxon>
        <taxon>Lachnospirales</taxon>
        <taxon>Lachnospiraceae</taxon>
        <taxon>Fusicatenibacter</taxon>
    </lineage>
</organism>
<evidence type="ECO:0000256" key="2">
    <source>
        <dbReference type="ARBA" id="ARBA00023122"/>
    </source>
</evidence>
<dbReference type="InterPro" id="IPR044751">
    <property type="entry name" value="Ion_transp-like_CBS"/>
</dbReference>
<name>A0A9D2ND56_9FIRM</name>
<dbReference type="PANTHER" id="PTHR22777:SF17">
    <property type="entry name" value="UPF0053 PROTEIN SLL0260"/>
    <property type="match status" value="1"/>
</dbReference>
<reference evidence="6" key="1">
    <citation type="journal article" date="2021" name="PeerJ">
        <title>Extensive microbial diversity within the chicken gut microbiome revealed by metagenomics and culture.</title>
        <authorList>
            <person name="Gilroy R."/>
            <person name="Ravi A."/>
            <person name="Getino M."/>
            <person name="Pursley I."/>
            <person name="Horton D.L."/>
            <person name="Alikhan N.F."/>
            <person name="Baker D."/>
            <person name="Gharbi K."/>
            <person name="Hall N."/>
            <person name="Watson M."/>
            <person name="Adriaenssens E.M."/>
            <person name="Foster-Nyarko E."/>
            <person name="Jarju S."/>
            <person name="Secka A."/>
            <person name="Antonio M."/>
            <person name="Oren A."/>
            <person name="Chaudhuri R.R."/>
            <person name="La Ragione R."/>
            <person name="Hildebrand F."/>
            <person name="Pallen M.J."/>
        </authorList>
    </citation>
    <scope>NUCLEOTIDE SEQUENCE</scope>
    <source>
        <strain evidence="6">CHK185-5351</strain>
    </source>
</reference>
<feature type="non-terminal residue" evidence="6">
    <location>
        <position position="1"/>
    </location>
</feature>
<dbReference type="Gene3D" id="3.10.580.10">
    <property type="entry name" value="CBS-domain"/>
    <property type="match status" value="1"/>
</dbReference>
<dbReference type="InterPro" id="IPR000644">
    <property type="entry name" value="CBS_dom"/>
</dbReference>
<dbReference type="Gene3D" id="3.30.465.10">
    <property type="match status" value="1"/>
</dbReference>
<dbReference type="GO" id="GO:0005886">
    <property type="term" value="C:plasma membrane"/>
    <property type="evidence" value="ECO:0007669"/>
    <property type="project" value="TreeGrafter"/>
</dbReference>
<sequence>NEKEDEVTEDEIRMMVDAGSEKGAIDCEEKELIQNVFEFNDISVEEICTHRTDVSMLWMDESIDEWEEIIHESRHSYFPVCGEDVDDIIGILDAKDYFRLKEKNHEIIMREAIKPAYFVPENVKASTLFQNMKKSGNYFAVVLDEYGGMEGIITVRDLIEELVGDLSEEQEADRQQEIEQVSDDTWKILGTTQLDDVADALDVELPVDEYDTFGGYIFGELGTVPDDGSQFEMETPDLIIKVVRVKDHRVENTVVKKIEHPKEDEGEEDRKEKE</sequence>
<dbReference type="PANTHER" id="PTHR22777">
    <property type="entry name" value="HEMOLYSIN-RELATED"/>
    <property type="match status" value="1"/>
</dbReference>
<gene>
    <name evidence="6" type="ORF">H9705_11080</name>
</gene>
<feature type="region of interest" description="Disordered" evidence="4">
    <location>
        <begin position="255"/>
        <end position="274"/>
    </location>
</feature>
<dbReference type="InterPro" id="IPR016169">
    <property type="entry name" value="FAD-bd_PCMH_sub2"/>
</dbReference>
<dbReference type="InterPro" id="IPR046342">
    <property type="entry name" value="CBS_dom_sf"/>
</dbReference>